<dbReference type="InterPro" id="IPR053155">
    <property type="entry name" value="F-pilin_assembly_TraC"/>
</dbReference>
<dbReference type="Pfam" id="PF19044">
    <property type="entry name" value="P-loop_TraG"/>
    <property type="match status" value="1"/>
</dbReference>
<dbReference type="EMBL" id="JAIOIV010000016">
    <property type="protein sequence ID" value="MBZ0154949.1"/>
    <property type="molecule type" value="Genomic_DNA"/>
</dbReference>
<dbReference type="Gene3D" id="1.10.8.730">
    <property type="match status" value="1"/>
</dbReference>
<evidence type="ECO:0000313" key="2">
    <source>
        <dbReference type="EMBL" id="MBZ0154949.1"/>
    </source>
</evidence>
<sequence length="858" mass="97321">MKRTGLEGIPFYTKGEVREWFHAAESFGDLLPYRDYDPATGLFLLGEKGKSERHVGAMYEFRGFVHDANSLEGQRLEISGLIESALLKIPEGYAFQFVVDSDRNVSAFLPPPLEEVDPESDLDLLYNEQLAFLYRSAKHGLWDKRSVFPRLLRFFIFVFHVPRKVTLGERAVSALEREELESAVQDIEKKKYLFTSKIALFESSMKSAGFHLRRCGAQDLIDYFFQLLHKNMFKEGMSAPSHIPGIDLGEQVLRTFLYTDFKFVYADGHYYRSSAATNAPGYVSPCVMYRMLGVPGDIHLCLTGYVPVQDKERSALRWKGNFAAHGLLNPFGREDNNNAAILTDIDTIEKEMLRGKKMFHFTFTMTNIAESYELANTYANKAKDRLAELEMPLLTDNIISQSLFKGSLPFHYAPLSQDNHLYRTFKLPSHYFSQLVPSTGSWLGTQSPAIVGLTRTCEPAYLDFFDGTVPHFLISGDTGTGKSAFFNLLLPRYLKKGARVFIIDPMGSFTKSCTLYGGERISFDLNDPVSYNPFDCELDKERLALLSNFLASIMTKAGEELSISDTRTLERAIELTFEKIGAYNERPELEDFNNVLKTHFGEQGKALSERLGFYVGRGKYSNFFRKGTFDLTRCLTLFDISGLKAVPDLMRAMLYNIMLLVGERVRKLPGMKILGIDEIHTILSESMNAEFIENALRTYRHCHTAVGLMMQKISDPLKYGRVGEVILTQPNFQIFFHQPRQSVLDVLGYLELMESDAQAVEELRTVMGYYSEAFIHAKKLRTGGTGKGVFRFLSTPLNYAAFTSDPPDKDVYGPLKEEIRAQHGGASEREVERSANREFARRYPHGVATPAINPEDLW</sequence>
<reference evidence="2" key="2">
    <citation type="submission" date="2021-08" db="EMBL/GenBank/DDBJ databases">
        <authorList>
            <person name="Dalcin Martins P."/>
        </authorList>
    </citation>
    <scope>NUCLEOTIDE SEQUENCE</scope>
    <source>
        <strain evidence="2">MAG_39</strain>
    </source>
</reference>
<protein>
    <submittedName>
        <fullName evidence="2">TraC family protein</fullName>
    </submittedName>
</protein>
<dbReference type="InterPro" id="IPR043964">
    <property type="entry name" value="P-loop_TraG"/>
</dbReference>
<dbReference type="InterPro" id="IPR025662">
    <property type="entry name" value="Sigma_54_int_dom_ATP-bd_1"/>
</dbReference>
<dbReference type="Gene3D" id="3.40.50.300">
    <property type="entry name" value="P-loop containing nucleotide triphosphate hydrolases"/>
    <property type="match status" value="1"/>
</dbReference>
<evidence type="ECO:0000313" key="3">
    <source>
        <dbReference type="Proteomes" id="UP000705867"/>
    </source>
</evidence>
<dbReference type="PANTHER" id="PTHR38467:SF1">
    <property type="entry name" value="CONJUGATIVE TRANSFER: ASSEMBLY"/>
    <property type="match status" value="1"/>
</dbReference>
<dbReference type="SUPFAM" id="SSF52540">
    <property type="entry name" value="P-loop containing nucleoside triphosphate hydrolases"/>
    <property type="match status" value="1"/>
</dbReference>
<comment type="caution">
    <text evidence="2">The sequence shown here is derived from an EMBL/GenBank/DDBJ whole genome shotgun (WGS) entry which is preliminary data.</text>
</comment>
<accession>A0A953J861</accession>
<dbReference type="PANTHER" id="PTHR38467">
    <property type="match status" value="1"/>
</dbReference>
<evidence type="ECO:0000259" key="1">
    <source>
        <dbReference type="Pfam" id="PF19044"/>
    </source>
</evidence>
<dbReference type="PROSITE" id="PS00675">
    <property type="entry name" value="SIGMA54_INTERACT_1"/>
    <property type="match status" value="1"/>
</dbReference>
<organism evidence="2 3">
    <name type="scientific">Candidatus Nitrobium versatile</name>
    <dbReference type="NCBI Taxonomy" id="2884831"/>
    <lineage>
        <taxon>Bacteria</taxon>
        <taxon>Pseudomonadati</taxon>
        <taxon>Nitrospirota</taxon>
        <taxon>Nitrospiria</taxon>
        <taxon>Nitrospirales</taxon>
        <taxon>Nitrospiraceae</taxon>
        <taxon>Candidatus Nitrobium</taxon>
    </lineage>
</organism>
<dbReference type="Pfam" id="PF11130">
    <property type="entry name" value="TraC_F_IV"/>
    <property type="match status" value="1"/>
</dbReference>
<dbReference type="Proteomes" id="UP000705867">
    <property type="component" value="Unassembled WGS sequence"/>
</dbReference>
<feature type="domain" description="TraG P-loop" evidence="1">
    <location>
        <begin position="472"/>
        <end position="809"/>
    </location>
</feature>
<name>A0A953J861_9BACT</name>
<reference evidence="2" key="1">
    <citation type="journal article" date="2021" name="bioRxiv">
        <title>Unraveling nitrogen, sulfur and carbon metabolic pathways and microbial community transcriptional responses to substrate deprivation and toxicity stresses in a bioreactor mimicking anoxic brackish coastal sediment conditions.</title>
        <authorList>
            <person name="Martins P.D."/>
            <person name="Echeveste M.J."/>
            <person name="Arshad A."/>
            <person name="Kurth J."/>
            <person name="Ouboter H."/>
            <person name="Jetten M.S.M."/>
            <person name="Welte C.U."/>
        </authorList>
    </citation>
    <scope>NUCLEOTIDE SEQUENCE</scope>
    <source>
        <strain evidence="2">MAG_39</strain>
    </source>
</reference>
<dbReference type="AlphaFoldDB" id="A0A953J861"/>
<dbReference type="InterPro" id="IPR025955">
    <property type="entry name" value="TraC/Conjuga_ATPase"/>
</dbReference>
<proteinExistence type="predicted"/>
<dbReference type="InterPro" id="IPR027417">
    <property type="entry name" value="P-loop_NTPase"/>
</dbReference>
<gene>
    <name evidence="2" type="ORF">K8I29_01890</name>
</gene>